<keyword evidence="7 11" id="KW-0067">ATP-binding</keyword>
<dbReference type="EMBL" id="PRLP01000035">
    <property type="protein sequence ID" value="PPC76998.1"/>
    <property type="molecule type" value="Genomic_DNA"/>
</dbReference>
<sequence length="503" mass="54340">MHAAIPTPAEPTPLLVMQNIGKRFGAVHALKGVDLQLYPGEILALMGENGAGKSTLMKVLSGVYQADDGSILLDGKACQLKGPADAIAAGISIIHQEIKLSPNLTVAENLFLGAELKKGWRVDRAAMNREATQVLQRLSCSFAADCKVASLSIAEQQQVEIARALLRQCRVLVMDEPTAALSNRETEALFRVIRQLRDQGLAIVYISHRMAEIYALADRVSVLRDGTYIGTLEKQQIDAERLVQMMVGRPLTSLYQKSQPHAFGDTVLQIDGLTDGTDVAPCSLSLRAGEVVGLAGLVGSGRTELAKLIFGASKASAGSLTMQGRTMQFRHPQDAINAGIGYLTEDRKELGLFLDMSARDNMLLNVLPSFAWLGWLKHPRLNQRADECIDELKVKVAHRNVSAGSLSGGNQQKLLVARWMEIAPKVLILDEPTRGVDIGAKSEIYRAISELALRGVAVLMISSELPEILAMSDRVLVMRDGHIAGELPGNTTQEAIMALATAA</sequence>
<keyword evidence="4" id="KW-0762">Sugar transport</keyword>
<evidence type="ECO:0000259" key="10">
    <source>
        <dbReference type="PROSITE" id="PS50893"/>
    </source>
</evidence>
<dbReference type="SUPFAM" id="SSF52540">
    <property type="entry name" value="P-loop containing nucleoside triphosphate hydrolases"/>
    <property type="match status" value="2"/>
</dbReference>
<organism evidence="11 12">
    <name type="scientific">Proteobacteria bacterium 228</name>
    <dbReference type="NCBI Taxonomy" id="2083153"/>
    <lineage>
        <taxon>Bacteria</taxon>
        <taxon>Pseudomonadati</taxon>
        <taxon>Pseudomonadota</taxon>
    </lineage>
</organism>
<dbReference type="PROSITE" id="PS50893">
    <property type="entry name" value="ABC_TRANSPORTER_2"/>
    <property type="match status" value="2"/>
</dbReference>
<evidence type="ECO:0000256" key="2">
    <source>
        <dbReference type="ARBA" id="ARBA00022448"/>
    </source>
</evidence>
<keyword evidence="9" id="KW-0472">Membrane</keyword>
<evidence type="ECO:0000256" key="6">
    <source>
        <dbReference type="ARBA" id="ARBA00022741"/>
    </source>
</evidence>
<dbReference type="SMART" id="SM00382">
    <property type="entry name" value="AAA"/>
    <property type="match status" value="2"/>
</dbReference>
<dbReference type="InterPro" id="IPR017871">
    <property type="entry name" value="ABC_transporter-like_CS"/>
</dbReference>
<dbReference type="OrthoDB" id="9776369at2"/>
<keyword evidence="6" id="KW-0547">Nucleotide-binding</keyword>
<dbReference type="PANTHER" id="PTHR43790">
    <property type="entry name" value="CARBOHYDRATE TRANSPORT ATP-BINDING PROTEIN MG119-RELATED"/>
    <property type="match status" value="1"/>
</dbReference>
<keyword evidence="2" id="KW-0813">Transport</keyword>
<dbReference type="AlphaFoldDB" id="A0A2S5KQF8"/>
<reference evidence="11 12" key="1">
    <citation type="submission" date="2018-02" db="EMBL/GenBank/DDBJ databases">
        <title>novel marine gammaproteobacteria from coastal saline agro ecosystem.</title>
        <authorList>
            <person name="Krishnan R."/>
            <person name="Ramesh Kumar N."/>
        </authorList>
    </citation>
    <scope>NUCLEOTIDE SEQUENCE [LARGE SCALE GENOMIC DNA]</scope>
    <source>
        <strain evidence="11 12">228</strain>
    </source>
</reference>
<evidence type="ECO:0000256" key="5">
    <source>
        <dbReference type="ARBA" id="ARBA00022737"/>
    </source>
</evidence>
<gene>
    <name evidence="11" type="ORF">C4K68_11245</name>
</gene>
<keyword evidence="5" id="KW-0677">Repeat</keyword>
<dbReference type="FunFam" id="3.40.50.300:FF:000127">
    <property type="entry name" value="Ribose import ATP-binding protein RbsA"/>
    <property type="match status" value="1"/>
</dbReference>
<keyword evidence="8" id="KW-1278">Translocase</keyword>
<evidence type="ECO:0000313" key="12">
    <source>
        <dbReference type="Proteomes" id="UP000238196"/>
    </source>
</evidence>
<dbReference type="InterPro" id="IPR003439">
    <property type="entry name" value="ABC_transporter-like_ATP-bd"/>
</dbReference>
<evidence type="ECO:0000256" key="8">
    <source>
        <dbReference type="ARBA" id="ARBA00022967"/>
    </source>
</evidence>
<dbReference type="Proteomes" id="UP000238196">
    <property type="component" value="Unassembled WGS sequence"/>
</dbReference>
<dbReference type="PANTHER" id="PTHR43790:SF3">
    <property type="entry name" value="D-ALLOSE IMPORT ATP-BINDING PROTEIN ALSA-RELATED"/>
    <property type="match status" value="1"/>
</dbReference>
<evidence type="ECO:0000256" key="3">
    <source>
        <dbReference type="ARBA" id="ARBA00022475"/>
    </source>
</evidence>
<name>A0A2S5KQF8_9PROT</name>
<dbReference type="GO" id="GO:0005886">
    <property type="term" value="C:plasma membrane"/>
    <property type="evidence" value="ECO:0007669"/>
    <property type="project" value="UniProtKB-SubCell"/>
</dbReference>
<protein>
    <submittedName>
        <fullName evidence="11">D-xylose ABC transporter ATP-binding protein</fullName>
    </submittedName>
</protein>
<evidence type="ECO:0000256" key="7">
    <source>
        <dbReference type="ARBA" id="ARBA00022840"/>
    </source>
</evidence>
<feature type="domain" description="ABC transporter" evidence="10">
    <location>
        <begin position="15"/>
        <end position="250"/>
    </location>
</feature>
<dbReference type="CDD" id="cd03216">
    <property type="entry name" value="ABC_Carb_Monos_I"/>
    <property type="match status" value="1"/>
</dbReference>
<accession>A0A2S5KQF8</accession>
<evidence type="ECO:0000313" key="11">
    <source>
        <dbReference type="EMBL" id="PPC76998.1"/>
    </source>
</evidence>
<dbReference type="GO" id="GO:0016887">
    <property type="term" value="F:ATP hydrolysis activity"/>
    <property type="evidence" value="ECO:0007669"/>
    <property type="project" value="InterPro"/>
</dbReference>
<dbReference type="CDD" id="cd03215">
    <property type="entry name" value="ABC_Carb_Monos_II"/>
    <property type="match status" value="1"/>
</dbReference>
<evidence type="ECO:0000256" key="4">
    <source>
        <dbReference type="ARBA" id="ARBA00022597"/>
    </source>
</evidence>
<dbReference type="InterPro" id="IPR050107">
    <property type="entry name" value="ABC_carbohydrate_import_ATPase"/>
</dbReference>
<dbReference type="InterPro" id="IPR027417">
    <property type="entry name" value="P-loop_NTPase"/>
</dbReference>
<feature type="domain" description="ABC transporter" evidence="10">
    <location>
        <begin position="262"/>
        <end position="500"/>
    </location>
</feature>
<dbReference type="PROSITE" id="PS00211">
    <property type="entry name" value="ABC_TRANSPORTER_1"/>
    <property type="match status" value="1"/>
</dbReference>
<keyword evidence="3" id="KW-1003">Cell membrane</keyword>
<dbReference type="Gene3D" id="3.40.50.300">
    <property type="entry name" value="P-loop containing nucleotide triphosphate hydrolases"/>
    <property type="match status" value="2"/>
</dbReference>
<dbReference type="Pfam" id="PF00005">
    <property type="entry name" value="ABC_tran"/>
    <property type="match status" value="2"/>
</dbReference>
<proteinExistence type="predicted"/>
<dbReference type="GO" id="GO:0005524">
    <property type="term" value="F:ATP binding"/>
    <property type="evidence" value="ECO:0007669"/>
    <property type="project" value="UniProtKB-KW"/>
</dbReference>
<dbReference type="InterPro" id="IPR003593">
    <property type="entry name" value="AAA+_ATPase"/>
</dbReference>
<evidence type="ECO:0000256" key="1">
    <source>
        <dbReference type="ARBA" id="ARBA00004202"/>
    </source>
</evidence>
<comment type="subcellular location">
    <subcellularLocation>
        <location evidence="1">Cell membrane</location>
        <topology evidence="1">Peripheral membrane protein</topology>
    </subcellularLocation>
</comment>
<evidence type="ECO:0000256" key="9">
    <source>
        <dbReference type="ARBA" id="ARBA00023136"/>
    </source>
</evidence>
<comment type="caution">
    <text evidence="11">The sequence shown here is derived from an EMBL/GenBank/DDBJ whole genome shotgun (WGS) entry which is preliminary data.</text>
</comment>